<dbReference type="Proteomes" id="UP000185478">
    <property type="component" value="Chromosome"/>
</dbReference>
<organism evidence="2 3">
    <name type="scientific">Corynebacterium aquilae DSM 44791</name>
    <dbReference type="NCBI Taxonomy" id="1431546"/>
    <lineage>
        <taxon>Bacteria</taxon>
        <taxon>Bacillati</taxon>
        <taxon>Actinomycetota</taxon>
        <taxon>Actinomycetes</taxon>
        <taxon>Mycobacteriales</taxon>
        <taxon>Corynebacteriaceae</taxon>
        <taxon>Corynebacterium</taxon>
    </lineage>
</organism>
<evidence type="ECO:0000313" key="2">
    <source>
        <dbReference type="EMBL" id="APT85727.1"/>
    </source>
</evidence>
<evidence type="ECO:0000256" key="1">
    <source>
        <dbReference type="SAM" id="Phobius"/>
    </source>
</evidence>
<evidence type="ECO:0000313" key="3">
    <source>
        <dbReference type="Proteomes" id="UP000185478"/>
    </source>
</evidence>
<keyword evidence="1" id="KW-1133">Transmembrane helix</keyword>
<protein>
    <recommendedName>
        <fullName evidence="4">SdpI/YhfL protein family</fullName>
    </recommendedName>
</protein>
<dbReference type="STRING" id="1431546.CAQU_12555"/>
<name>A0A1L7CIN5_9CORY</name>
<dbReference type="AlphaFoldDB" id="A0A1L7CIN5"/>
<evidence type="ECO:0008006" key="4">
    <source>
        <dbReference type="Google" id="ProtNLM"/>
    </source>
</evidence>
<reference evidence="2 3" key="1">
    <citation type="submission" date="2014-08" db="EMBL/GenBank/DDBJ databases">
        <title>Complete genome sequence of Corynebacterium aquilae S-613T(T) (=DSM 44791(T)), isolated from the choana of a healthy golden eagle.</title>
        <authorList>
            <person name="Ruckert C."/>
            <person name="Albersmeier A."/>
            <person name="Winkler A."/>
            <person name="Kalinowski J."/>
        </authorList>
    </citation>
    <scope>NUCLEOTIDE SEQUENCE [LARGE SCALE GENOMIC DNA]</scope>
    <source>
        <strain evidence="2 3">S-613</strain>
    </source>
</reference>
<feature type="transmembrane region" description="Helical" evidence="1">
    <location>
        <begin position="67"/>
        <end position="93"/>
    </location>
</feature>
<keyword evidence="1" id="KW-0812">Transmembrane</keyword>
<dbReference type="EMBL" id="CP009245">
    <property type="protein sequence ID" value="APT85727.1"/>
    <property type="molecule type" value="Genomic_DNA"/>
</dbReference>
<dbReference type="OrthoDB" id="4420493at2"/>
<keyword evidence="3" id="KW-1185">Reference proteome</keyword>
<dbReference type="RefSeq" id="WP_075728112.1">
    <property type="nucleotide sequence ID" value="NZ_CP009245.1"/>
</dbReference>
<dbReference type="KEGG" id="caqu:CAQU_12555"/>
<keyword evidence="1" id="KW-0472">Membrane</keyword>
<proteinExistence type="predicted"/>
<sequence>MNILGVLLLVLAVIQLGIGVAAWSGKLPGNNIIGIRIPEARASEEMWVLTHRIAGPLWTLGALSLGFGGLLAFVVSGYWWLLVMLAVVGWLVLMGMGAGMAANAAALIDASNKDEGGCCSSGGGEDSAEGGCCTPAANDADSSSCADEDPSKDCGVSGGCGSCALNGSCEGGGDAFNANAGVNLDGVRKAANTTDKNS</sequence>
<accession>A0A1L7CIN5</accession>
<dbReference type="Pfam" id="PF13630">
    <property type="entry name" value="SdpI"/>
    <property type="match status" value="1"/>
</dbReference>
<dbReference type="InterPro" id="IPR025962">
    <property type="entry name" value="SdpI/YhfL"/>
</dbReference>
<gene>
    <name evidence="2" type="ORF">CAQU_12555</name>
</gene>